<evidence type="ECO:0000313" key="2">
    <source>
        <dbReference type="Proteomes" id="UP000077245"/>
    </source>
</evidence>
<keyword evidence="2" id="KW-1185">Reference proteome</keyword>
<reference evidence="1 2" key="1">
    <citation type="submission" date="2016-04" db="EMBL/GenBank/DDBJ databases">
        <title>Genome sequence of Methanobrevibacter curvatus DSM 11111.</title>
        <authorList>
            <person name="Poehlein A."/>
            <person name="Seedorf H."/>
            <person name="Daniel R."/>
        </authorList>
    </citation>
    <scope>NUCLEOTIDE SEQUENCE [LARGE SCALE GENOMIC DNA]</scope>
    <source>
        <strain evidence="1 2">DSM 11111</strain>
    </source>
</reference>
<dbReference type="Proteomes" id="UP000077245">
    <property type="component" value="Unassembled WGS sequence"/>
</dbReference>
<sequence>MITFICISNLNNNSTILLGENESGKVTLEGPYGNPNSTNKIAVIIGVHPLEFKSHQSLLKYIKKYSNSLNSSYYVYIVDVTKNNEDFDKSRDNGQLLAQKFVVPDIMKKNYSITIDFHGHRAFYVEDNFIISPLNDNKSTEIAKDIVKNINGFELLNFVPATDDHPTSPEYVSIPILKSGIPSLIYETNIYQSQTIIDKFMLQFILNLDKINF</sequence>
<gene>
    <name evidence="1" type="ORF">MBCUR_07850</name>
</gene>
<evidence type="ECO:0000313" key="1">
    <source>
        <dbReference type="EMBL" id="KZX13097.1"/>
    </source>
</evidence>
<accession>A0A166CCD9</accession>
<protein>
    <recommendedName>
        <fullName evidence="3">Succinylglutamate desuccinylase / aspartoacylase family protein</fullName>
    </recommendedName>
</protein>
<proteinExistence type="predicted"/>
<comment type="caution">
    <text evidence="1">The sequence shown here is derived from an EMBL/GenBank/DDBJ whole genome shotgun (WGS) entry which is preliminary data.</text>
</comment>
<dbReference type="OrthoDB" id="75202at2157"/>
<dbReference type="RefSeq" id="WP_067090486.1">
    <property type="nucleotide sequence ID" value="NZ_LWMV01000156.1"/>
</dbReference>
<organism evidence="1 2">
    <name type="scientific">Methanobrevibacter curvatus</name>
    <dbReference type="NCBI Taxonomy" id="49547"/>
    <lineage>
        <taxon>Archaea</taxon>
        <taxon>Methanobacteriati</taxon>
        <taxon>Methanobacteriota</taxon>
        <taxon>Methanomada group</taxon>
        <taxon>Methanobacteria</taxon>
        <taxon>Methanobacteriales</taxon>
        <taxon>Methanobacteriaceae</taxon>
        <taxon>Methanobrevibacter</taxon>
    </lineage>
</organism>
<dbReference type="PATRIC" id="fig|49547.3.peg.850"/>
<name>A0A166CCD9_9EURY</name>
<evidence type="ECO:0008006" key="3">
    <source>
        <dbReference type="Google" id="ProtNLM"/>
    </source>
</evidence>
<dbReference type="AlphaFoldDB" id="A0A166CCD9"/>
<dbReference type="EMBL" id="LWMV01000156">
    <property type="protein sequence ID" value="KZX13097.1"/>
    <property type="molecule type" value="Genomic_DNA"/>
</dbReference>